<comment type="caution">
    <text evidence="8">Lacks conserved residue(s) required for the propagation of feature annotation.</text>
</comment>
<dbReference type="Pfam" id="PF07690">
    <property type="entry name" value="MFS_1"/>
    <property type="match status" value="1"/>
</dbReference>
<evidence type="ECO:0000313" key="10">
    <source>
        <dbReference type="EMBL" id="MBV7378609.1"/>
    </source>
</evidence>
<evidence type="ECO:0000256" key="2">
    <source>
        <dbReference type="ARBA" id="ARBA00006236"/>
    </source>
</evidence>
<feature type="transmembrane region" description="Helical" evidence="8">
    <location>
        <begin position="252"/>
        <end position="271"/>
    </location>
</feature>
<feature type="transmembrane region" description="Helical" evidence="8">
    <location>
        <begin position="376"/>
        <end position="397"/>
    </location>
</feature>
<protein>
    <recommendedName>
        <fullName evidence="8">Bcr/CflA family efflux transporter</fullName>
    </recommendedName>
</protein>
<feature type="transmembrane region" description="Helical" evidence="8">
    <location>
        <begin position="348"/>
        <end position="370"/>
    </location>
</feature>
<evidence type="ECO:0000256" key="5">
    <source>
        <dbReference type="ARBA" id="ARBA00022692"/>
    </source>
</evidence>
<comment type="subcellular location">
    <subcellularLocation>
        <location evidence="8">Cell inner membrane</location>
        <topology evidence="8">Multi-pass membrane protein</topology>
    </subcellularLocation>
    <subcellularLocation>
        <location evidence="1">Cell membrane</location>
        <topology evidence="1">Multi-pass membrane protein</topology>
    </subcellularLocation>
</comment>
<evidence type="ECO:0000313" key="11">
    <source>
        <dbReference type="Proteomes" id="UP000756530"/>
    </source>
</evidence>
<evidence type="ECO:0000256" key="3">
    <source>
        <dbReference type="ARBA" id="ARBA00022448"/>
    </source>
</evidence>
<feature type="transmembrane region" description="Helical" evidence="8">
    <location>
        <begin position="83"/>
        <end position="102"/>
    </location>
</feature>
<feature type="transmembrane region" description="Helical" evidence="8">
    <location>
        <begin position="140"/>
        <end position="162"/>
    </location>
</feature>
<organism evidence="10 11">
    <name type="scientific">Maritimibacter dapengensis</name>
    <dbReference type="NCBI Taxonomy" id="2836868"/>
    <lineage>
        <taxon>Bacteria</taxon>
        <taxon>Pseudomonadati</taxon>
        <taxon>Pseudomonadota</taxon>
        <taxon>Alphaproteobacteria</taxon>
        <taxon>Rhodobacterales</taxon>
        <taxon>Roseobacteraceae</taxon>
        <taxon>Maritimibacter</taxon>
    </lineage>
</organism>
<dbReference type="NCBIfam" id="TIGR00710">
    <property type="entry name" value="efflux_Bcr_CflA"/>
    <property type="match status" value="1"/>
</dbReference>
<feature type="transmembrane region" description="Helical" evidence="8">
    <location>
        <begin position="168"/>
        <end position="187"/>
    </location>
</feature>
<comment type="similarity">
    <text evidence="2 8">Belongs to the major facilitator superfamily. Bcr/CmlA family.</text>
</comment>
<dbReference type="PROSITE" id="PS00216">
    <property type="entry name" value="SUGAR_TRANSPORT_1"/>
    <property type="match status" value="1"/>
</dbReference>
<evidence type="ECO:0000256" key="6">
    <source>
        <dbReference type="ARBA" id="ARBA00022989"/>
    </source>
</evidence>
<evidence type="ECO:0000259" key="9">
    <source>
        <dbReference type="PROSITE" id="PS50850"/>
    </source>
</evidence>
<feature type="transmembrane region" description="Helical" evidence="8">
    <location>
        <begin position="283"/>
        <end position="304"/>
    </location>
</feature>
<feature type="transmembrane region" description="Helical" evidence="8">
    <location>
        <begin position="310"/>
        <end position="327"/>
    </location>
</feature>
<gene>
    <name evidence="10" type="ORF">KJP28_06690</name>
</gene>
<dbReference type="Proteomes" id="UP000756530">
    <property type="component" value="Unassembled WGS sequence"/>
</dbReference>
<keyword evidence="5 8" id="KW-0812">Transmembrane</keyword>
<keyword evidence="8" id="KW-0997">Cell inner membrane</keyword>
<comment type="caution">
    <text evidence="10">The sequence shown here is derived from an EMBL/GenBank/DDBJ whole genome shotgun (WGS) entry which is preliminary data.</text>
</comment>
<feature type="transmembrane region" description="Helical" evidence="8">
    <location>
        <begin position="52"/>
        <end position="71"/>
    </location>
</feature>
<keyword evidence="11" id="KW-1185">Reference proteome</keyword>
<keyword evidence="4" id="KW-1003">Cell membrane</keyword>
<evidence type="ECO:0000256" key="4">
    <source>
        <dbReference type="ARBA" id="ARBA00022475"/>
    </source>
</evidence>
<evidence type="ECO:0000256" key="7">
    <source>
        <dbReference type="ARBA" id="ARBA00023136"/>
    </source>
</evidence>
<dbReference type="EMBL" id="JAHUZE010000002">
    <property type="protein sequence ID" value="MBV7378609.1"/>
    <property type="molecule type" value="Genomic_DNA"/>
</dbReference>
<keyword evidence="3 8" id="KW-0813">Transport</keyword>
<name>A0ABS6T052_9RHOB</name>
<dbReference type="CDD" id="cd17320">
    <property type="entry name" value="MFS_MdfA_MDR_like"/>
    <property type="match status" value="1"/>
</dbReference>
<feature type="domain" description="Major facilitator superfamily (MFS) profile" evidence="9">
    <location>
        <begin position="17"/>
        <end position="400"/>
    </location>
</feature>
<evidence type="ECO:0000256" key="8">
    <source>
        <dbReference type="RuleBase" id="RU365088"/>
    </source>
</evidence>
<keyword evidence="7 8" id="KW-0472">Membrane</keyword>
<dbReference type="InterPro" id="IPR020846">
    <property type="entry name" value="MFS_dom"/>
</dbReference>
<accession>A0ABS6T052</accession>
<dbReference type="InterPro" id="IPR004812">
    <property type="entry name" value="Efflux_drug-R_Bcr/CmlA"/>
</dbReference>
<dbReference type="InterPro" id="IPR050189">
    <property type="entry name" value="MFS_Efflux_Transporters"/>
</dbReference>
<evidence type="ECO:0000256" key="1">
    <source>
        <dbReference type="ARBA" id="ARBA00004651"/>
    </source>
</evidence>
<keyword evidence="6 8" id="KW-1133">Transmembrane helix</keyword>
<reference evidence="10 11" key="1">
    <citation type="submission" date="2021-05" db="EMBL/GenBank/DDBJ databases">
        <title>Culturable bacteria isolated from Daya Bay.</title>
        <authorList>
            <person name="Zheng W."/>
            <person name="Yu S."/>
            <person name="Huang Y."/>
        </authorList>
    </citation>
    <scope>NUCLEOTIDE SEQUENCE [LARGE SCALE GENOMIC DNA]</scope>
    <source>
        <strain evidence="10 11">DP4N28-5</strain>
    </source>
</reference>
<dbReference type="InterPro" id="IPR005829">
    <property type="entry name" value="Sugar_transporter_CS"/>
</dbReference>
<feature type="transmembrane region" description="Helical" evidence="8">
    <location>
        <begin position="21"/>
        <end position="40"/>
    </location>
</feature>
<dbReference type="PANTHER" id="PTHR43124:SF3">
    <property type="entry name" value="CHLORAMPHENICOL EFFLUX PUMP RV0191"/>
    <property type="match status" value="1"/>
</dbReference>
<feature type="transmembrane region" description="Helical" evidence="8">
    <location>
        <begin position="217"/>
        <end position="240"/>
    </location>
</feature>
<proteinExistence type="inferred from homology"/>
<sequence length="406" mass="42929">MSDAVPSRFLDPKSPPHIATLILMTGAAALAMNVFLPALPEMAAYFEVDYRFIQLSVAIYLAMNAGLQMILGPVSDQYGRRPVLLASFAVFLIATLGCIFAPNVWVFLVFRMTQAFVVTGLVLSRAVIRDVVGGPKAASMIAYVTMGMSLVPMFAPAIGGFLAQQFGWQSTFWLQFGAGLLVLILMYRDLGETKPRGEGGFRAQFGSYPKLFASPRFWGYALSAMLASGAFFAYLGGAPFVGSEIFGLDSGLLGFLFGAPAVGYLIGNFLTGRYAVHFGINPLILMGNIATALGLCLLLLMMAAGSVTPILFFAMMTFVGLGNGLVLPNANAGLLSVRPELAGSASGLGGALMIGGGAGISAIVGAMLTIETGPLPLVLMMLLCTTLALICILFVIARERRLQLTR</sequence>
<dbReference type="PROSITE" id="PS50850">
    <property type="entry name" value="MFS"/>
    <property type="match status" value="1"/>
</dbReference>
<dbReference type="InterPro" id="IPR011701">
    <property type="entry name" value="MFS"/>
</dbReference>
<dbReference type="PANTHER" id="PTHR43124">
    <property type="entry name" value="PURINE EFFLUX PUMP PBUE"/>
    <property type="match status" value="1"/>
</dbReference>